<name>A0A377PWC9_9HELI</name>
<feature type="transmembrane region" description="Helical" evidence="1">
    <location>
        <begin position="455"/>
        <end position="475"/>
    </location>
</feature>
<feature type="transmembrane region" description="Helical" evidence="1">
    <location>
        <begin position="531"/>
        <end position="548"/>
    </location>
</feature>
<sequence length="626" mass="72745">MMEYAMINAQIAFVLLLWILSSLGFGGTLFYLYEKICAPAVSLQGGLKCFTQLILGMLFLCFITQVINIFLPINTFFAYFFLTLGITLCLYFCKDFFTDKILIIAAFLTFCIVALLSFLSDSVDDSIGYHIQIATWIQQSPIIFGLANIHSRLGFNGLIYNFYALSDVSLIFSHLRSFVGNEIVYFGFLVAAFYMLLKRQFTPFYALFIICCLFPFPLIILWREFQGLYSEGIGAVLGILVFVLLLYAIAYKEVKLLVPCLFISLFAVMIKIANFALVLSVFLVYCTIFKEYIFKQSIKTYLTLALLCFICILPWVIKGMMISGMIAYPANVFYIESLPWAVSNTQRQNELCWIMSWARAPGKDCMEVLSNYAWIADWFTMKPRYFVWYFEHFVYSFFACIVIASALILLHKKQKINLIQSFKLLPSQKELISIFIALLCGIIFWFVSAPDPRFGMVYIIPLLGFLFAFNFTLIWRIQPCNHHNTGKQTHIIFLSLFILSILPMFFNKFPAFTFVIIWIVCLFFPLRYERFYIPFVIITSLLCMPNLYRKYNKHIGSMKEVPKIRPIFIEEKLTNFGVKIFVHKNKEDKLAQSFNYEPLPSSPYFNENIKEEKIFGRKAYIVDKKK</sequence>
<dbReference type="Pfam" id="PF26626">
    <property type="entry name" value="DUF8201"/>
    <property type="match status" value="1"/>
</dbReference>
<feature type="transmembrane region" description="Helical" evidence="1">
    <location>
        <begin position="301"/>
        <end position="328"/>
    </location>
</feature>
<dbReference type="EMBL" id="UGJE01000002">
    <property type="protein sequence ID" value="STQ86799.1"/>
    <property type="molecule type" value="Genomic_DNA"/>
</dbReference>
<feature type="transmembrane region" description="Helical" evidence="1">
    <location>
        <begin position="153"/>
        <end position="172"/>
    </location>
</feature>
<feature type="transmembrane region" description="Helical" evidence="1">
    <location>
        <begin position="228"/>
        <end position="250"/>
    </location>
</feature>
<proteinExistence type="predicted"/>
<dbReference type="NCBIfam" id="NF047510">
    <property type="entry name" value="LIC_10190_fam"/>
    <property type="match status" value="1"/>
</dbReference>
<feature type="transmembrane region" description="Helical" evidence="1">
    <location>
        <begin position="101"/>
        <end position="119"/>
    </location>
</feature>
<keyword evidence="4" id="KW-1185">Reference proteome</keyword>
<feature type="transmembrane region" description="Helical" evidence="1">
    <location>
        <begin position="12"/>
        <end position="33"/>
    </location>
</feature>
<feature type="transmembrane region" description="Helical" evidence="1">
    <location>
        <begin position="431"/>
        <end position="449"/>
    </location>
</feature>
<evidence type="ECO:0000259" key="2">
    <source>
        <dbReference type="Pfam" id="PF26626"/>
    </source>
</evidence>
<evidence type="ECO:0000313" key="4">
    <source>
        <dbReference type="Proteomes" id="UP000255139"/>
    </source>
</evidence>
<feature type="transmembrane region" description="Helical" evidence="1">
    <location>
        <begin position="77"/>
        <end position="94"/>
    </location>
</feature>
<keyword evidence="1" id="KW-1133">Transmembrane helix</keyword>
<dbReference type="AlphaFoldDB" id="A0A377PWC9"/>
<keyword evidence="1" id="KW-0472">Membrane</keyword>
<feature type="transmembrane region" description="Helical" evidence="1">
    <location>
        <begin position="386"/>
        <end position="410"/>
    </location>
</feature>
<protein>
    <recommendedName>
        <fullName evidence="2">DUF8201 domain-containing protein</fullName>
    </recommendedName>
</protein>
<feature type="domain" description="DUF8201" evidence="2">
    <location>
        <begin position="12"/>
        <end position="460"/>
    </location>
</feature>
<feature type="transmembrane region" description="Helical" evidence="1">
    <location>
        <begin position="179"/>
        <end position="197"/>
    </location>
</feature>
<evidence type="ECO:0000256" key="1">
    <source>
        <dbReference type="SAM" id="Phobius"/>
    </source>
</evidence>
<dbReference type="InterPro" id="IPR058514">
    <property type="entry name" value="DUF8201"/>
</dbReference>
<evidence type="ECO:0000313" key="3">
    <source>
        <dbReference type="EMBL" id="STQ86799.1"/>
    </source>
</evidence>
<accession>A0A377PWC9</accession>
<reference evidence="3 4" key="1">
    <citation type="submission" date="2018-06" db="EMBL/GenBank/DDBJ databases">
        <authorList>
            <consortium name="Pathogen Informatics"/>
            <person name="Doyle S."/>
        </authorList>
    </citation>
    <scope>NUCLEOTIDE SEQUENCE [LARGE SCALE GENOMIC DNA]</scope>
    <source>
        <strain evidence="3 4">NCTC12714</strain>
    </source>
</reference>
<feature type="transmembrane region" description="Helical" evidence="1">
    <location>
        <begin position="53"/>
        <end position="71"/>
    </location>
</feature>
<gene>
    <name evidence="3" type="ORF">NCTC12714_01610</name>
</gene>
<dbReference type="InterPro" id="IPR058065">
    <property type="entry name" value="LIC_10190-like"/>
</dbReference>
<feature type="transmembrane region" description="Helical" evidence="1">
    <location>
        <begin position="256"/>
        <end position="289"/>
    </location>
</feature>
<keyword evidence="1" id="KW-0812">Transmembrane</keyword>
<feature type="transmembrane region" description="Helical" evidence="1">
    <location>
        <begin position="496"/>
        <end position="525"/>
    </location>
</feature>
<organism evidence="3 4">
    <name type="scientific">Helicobacter muridarum</name>
    <dbReference type="NCBI Taxonomy" id="216"/>
    <lineage>
        <taxon>Bacteria</taxon>
        <taxon>Pseudomonadati</taxon>
        <taxon>Campylobacterota</taxon>
        <taxon>Epsilonproteobacteria</taxon>
        <taxon>Campylobacterales</taxon>
        <taxon>Helicobacteraceae</taxon>
        <taxon>Helicobacter</taxon>
    </lineage>
</organism>
<dbReference type="Proteomes" id="UP000255139">
    <property type="component" value="Unassembled WGS sequence"/>
</dbReference>
<feature type="transmembrane region" description="Helical" evidence="1">
    <location>
        <begin position="203"/>
        <end position="221"/>
    </location>
</feature>